<evidence type="ECO:0000259" key="1">
    <source>
        <dbReference type="PROSITE" id="PS51384"/>
    </source>
</evidence>
<comment type="caution">
    <text evidence="2">The sequence shown here is derived from an EMBL/GenBank/DDBJ whole genome shotgun (WGS) entry which is preliminary data.</text>
</comment>
<dbReference type="SUPFAM" id="SSF63380">
    <property type="entry name" value="Riboflavin synthase domain-like"/>
    <property type="match status" value="1"/>
</dbReference>
<proteinExistence type="predicted"/>
<dbReference type="InterPro" id="IPR039261">
    <property type="entry name" value="FNR_nucleotide-bd"/>
</dbReference>
<dbReference type="PROSITE" id="PS51384">
    <property type="entry name" value="FAD_FR"/>
    <property type="match status" value="1"/>
</dbReference>
<protein>
    <submittedName>
        <fullName evidence="2">Siderophore-interacting protein</fullName>
    </submittedName>
</protein>
<dbReference type="InterPro" id="IPR039374">
    <property type="entry name" value="SIP_fam"/>
</dbReference>
<dbReference type="EMBL" id="JABEQJ010000032">
    <property type="protein sequence ID" value="MBB2162150.1"/>
    <property type="molecule type" value="Genomic_DNA"/>
</dbReference>
<dbReference type="GO" id="GO:0016491">
    <property type="term" value="F:oxidoreductase activity"/>
    <property type="evidence" value="ECO:0007669"/>
    <property type="project" value="InterPro"/>
</dbReference>
<dbReference type="Pfam" id="PF08021">
    <property type="entry name" value="FAD_binding_9"/>
    <property type="match status" value="1"/>
</dbReference>
<feature type="domain" description="FAD-binding FR-type" evidence="1">
    <location>
        <begin position="22"/>
        <end position="121"/>
    </location>
</feature>
<dbReference type="Gene3D" id="2.40.30.10">
    <property type="entry name" value="Translation factors"/>
    <property type="match status" value="1"/>
</dbReference>
<dbReference type="PANTHER" id="PTHR30157:SF0">
    <property type="entry name" value="NADPH-DEPENDENT FERRIC-CHELATE REDUCTASE"/>
    <property type="match status" value="1"/>
</dbReference>
<dbReference type="InterPro" id="IPR013113">
    <property type="entry name" value="SIP_FAD-bd"/>
</dbReference>
<reference evidence="2 3" key="1">
    <citation type="submission" date="2020-04" db="EMBL/GenBank/DDBJ databases">
        <title>Description of novel Gluconacetobacter.</title>
        <authorList>
            <person name="Sombolestani A."/>
        </authorList>
    </citation>
    <scope>NUCLEOTIDE SEQUENCE [LARGE SCALE GENOMIC DNA]</scope>
    <source>
        <strain evidence="2 3">LMG 19747</strain>
    </source>
</reference>
<name>A0A7W4NTC3_9PROT</name>
<sequence length="244" mass="25779">MNASSSPASSRSGPVGRALLRLLMKRATVSTSEEVAENFRLITLEGPALRGAAWTPGHKIQIAMGSAFVARTYTPIEWDAAGRTLLLGYSHGQGPGSAWLGGARPGDSCDIFGPRRSLDLGALPGALAVLGDETSIGLACALRRAGRVHPKACLFEFGNVEAGRRVLARLGLDGATLFDRSDDGAHCARMEAALSAFVAKDFTFVLTGKATTIQLLRQRLRCLGVPPMRLAAKAYWAPGKTGFD</sequence>
<dbReference type="InterPro" id="IPR017927">
    <property type="entry name" value="FAD-bd_FR_type"/>
</dbReference>
<accession>A0A7W4NTC3</accession>
<evidence type="ECO:0000313" key="2">
    <source>
        <dbReference type="EMBL" id="MBB2162150.1"/>
    </source>
</evidence>
<dbReference type="AlphaFoldDB" id="A0A7W4NTC3"/>
<gene>
    <name evidence="2" type="ORF">HLH48_18645</name>
</gene>
<dbReference type="PANTHER" id="PTHR30157">
    <property type="entry name" value="FERRIC REDUCTASE, NADPH-DEPENDENT"/>
    <property type="match status" value="1"/>
</dbReference>
<dbReference type="Proteomes" id="UP000589085">
    <property type="component" value="Unassembled WGS sequence"/>
</dbReference>
<dbReference type="Gene3D" id="3.40.50.80">
    <property type="entry name" value="Nucleotide-binding domain of ferredoxin-NADP reductase (FNR) module"/>
    <property type="match status" value="1"/>
</dbReference>
<evidence type="ECO:0000313" key="3">
    <source>
        <dbReference type="Proteomes" id="UP000589085"/>
    </source>
</evidence>
<organism evidence="2 3">
    <name type="scientific">Gluconacetobacter sacchari</name>
    <dbReference type="NCBI Taxonomy" id="92759"/>
    <lineage>
        <taxon>Bacteria</taxon>
        <taxon>Pseudomonadati</taxon>
        <taxon>Pseudomonadota</taxon>
        <taxon>Alphaproteobacteria</taxon>
        <taxon>Acetobacterales</taxon>
        <taxon>Acetobacteraceae</taxon>
        <taxon>Gluconacetobacter</taxon>
    </lineage>
</organism>
<dbReference type="InterPro" id="IPR017938">
    <property type="entry name" value="Riboflavin_synthase-like_b-brl"/>
</dbReference>